<keyword evidence="7 10" id="KW-0406">Ion transport</keyword>
<comment type="subunit">
    <text evidence="10">Homopentamer.</text>
</comment>
<evidence type="ECO:0000256" key="1">
    <source>
        <dbReference type="ARBA" id="ARBA00004651"/>
    </source>
</evidence>
<keyword evidence="4 10" id="KW-1003">Cell membrane</keyword>
<dbReference type="Gene3D" id="1.10.1200.120">
    <property type="entry name" value="Large-conductance mechanosensitive channel, MscL, domain 1"/>
    <property type="match status" value="1"/>
</dbReference>
<keyword evidence="3 10" id="KW-0813">Transport</keyword>
<proteinExistence type="inferred from homology"/>
<keyword evidence="5 10" id="KW-0812">Transmembrane</keyword>
<evidence type="ECO:0000256" key="10">
    <source>
        <dbReference type="HAMAP-Rule" id="MF_00115"/>
    </source>
</evidence>
<name>A0A0E1W440_BURPE</name>
<dbReference type="PRINTS" id="PR01264">
    <property type="entry name" value="MECHCHANNEL"/>
</dbReference>
<evidence type="ECO:0000256" key="3">
    <source>
        <dbReference type="ARBA" id="ARBA00022448"/>
    </source>
</evidence>
<comment type="function">
    <text evidence="10">Channel that opens in response to stretch forces in the membrane lipid bilayer. May participate in the regulation of osmotic pressure changes within the cell.</text>
</comment>
<keyword evidence="10" id="KW-0997">Cell inner membrane</keyword>
<dbReference type="InterPro" id="IPR019823">
    <property type="entry name" value="Mechanosensitive_channel_CS"/>
</dbReference>
<dbReference type="HAMAP" id="MF_00115">
    <property type="entry name" value="MscL"/>
    <property type="match status" value="1"/>
</dbReference>
<feature type="transmembrane region" description="Helical" evidence="10">
    <location>
        <begin position="142"/>
        <end position="165"/>
    </location>
</feature>
<comment type="caution">
    <text evidence="10">Lacks conserved residue(s) required for the propagation of feature annotation.</text>
</comment>
<evidence type="ECO:0000256" key="7">
    <source>
        <dbReference type="ARBA" id="ARBA00023065"/>
    </source>
</evidence>
<dbReference type="PANTHER" id="PTHR30266:SF2">
    <property type="entry name" value="LARGE-CONDUCTANCE MECHANOSENSITIVE CHANNEL"/>
    <property type="match status" value="1"/>
</dbReference>
<dbReference type="EMBL" id="CM000832">
    <property type="protein sequence ID" value="EET07985.1"/>
    <property type="molecule type" value="Genomic_DNA"/>
</dbReference>
<protein>
    <recommendedName>
        <fullName evidence="10">Large-conductance mechanosensitive channel</fullName>
    </recommendedName>
</protein>
<dbReference type="NCBIfam" id="NF001843">
    <property type="entry name" value="PRK00567.1-4"/>
    <property type="match status" value="1"/>
</dbReference>
<accession>A0A0E1W440</accession>
<comment type="similarity">
    <text evidence="2 10">Belongs to the MscL family.</text>
</comment>
<dbReference type="SUPFAM" id="SSF81330">
    <property type="entry name" value="Gated mechanosensitive channel"/>
    <property type="match status" value="1"/>
</dbReference>
<evidence type="ECO:0000256" key="8">
    <source>
        <dbReference type="ARBA" id="ARBA00023136"/>
    </source>
</evidence>
<keyword evidence="6 10" id="KW-1133">Transmembrane helix</keyword>
<gene>
    <name evidence="10 11" type="primary">mscL</name>
    <name evidence="11" type="ORF">BURPS1710A_2917</name>
</gene>
<dbReference type="GO" id="GO:0008381">
    <property type="term" value="F:mechanosensitive monoatomic ion channel activity"/>
    <property type="evidence" value="ECO:0007669"/>
    <property type="project" value="UniProtKB-UniRule"/>
</dbReference>
<evidence type="ECO:0000256" key="6">
    <source>
        <dbReference type="ARBA" id="ARBA00022989"/>
    </source>
</evidence>
<reference evidence="11" key="1">
    <citation type="submission" date="2009-05" db="EMBL/GenBank/DDBJ databases">
        <authorList>
            <person name="Harkins D.M."/>
            <person name="DeShazer D."/>
            <person name="Woods D.E."/>
            <person name="Brinkac L.M."/>
            <person name="Brown K.A."/>
            <person name="Hung G.C."/>
            <person name="Tuanyok A."/>
            <person name="Zhang B."/>
            <person name="Nierman W.C."/>
        </authorList>
    </citation>
    <scope>NUCLEOTIDE SEQUENCE [LARGE SCALE GENOMIC DNA]</scope>
    <source>
        <strain evidence="11">1710a</strain>
    </source>
</reference>
<dbReference type="AlphaFoldDB" id="A0A0E1W440"/>
<dbReference type="GO" id="GO:0005886">
    <property type="term" value="C:plasma membrane"/>
    <property type="evidence" value="ECO:0007669"/>
    <property type="project" value="UniProtKB-SubCell"/>
</dbReference>
<dbReference type="NCBIfam" id="TIGR00220">
    <property type="entry name" value="mscL"/>
    <property type="match status" value="1"/>
</dbReference>
<dbReference type="PANTHER" id="PTHR30266">
    <property type="entry name" value="MECHANOSENSITIVE CHANNEL MSCL"/>
    <property type="match status" value="1"/>
</dbReference>
<dbReference type="HOGENOM" id="CLU_095787_0_1_4"/>
<evidence type="ECO:0000313" key="11">
    <source>
        <dbReference type="EMBL" id="EET07985.1"/>
    </source>
</evidence>
<dbReference type="InterPro" id="IPR036019">
    <property type="entry name" value="MscL_channel"/>
</dbReference>
<evidence type="ECO:0000256" key="4">
    <source>
        <dbReference type="ARBA" id="ARBA00022475"/>
    </source>
</evidence>
<dbReference type="Proteomes" id="UP000001812">
    <property type="component" value="Chromosome I"/>
</dbReference>
<evidence type="ECO:0000256" key="9">
    <source>
        <dbReference type="ARBA" id="ARBA00023303"/>
    </source>
</evidence>
<sequence>MTKWAGNGPFFCARLCQAFSDELSIKDRVRYDDGHQRAVTNRCAAPHFIFDRSKPPMSIIKEFKEFAVKGNVMDLAIGVIIGGAFSKIVDSVVKDLIMPVIGVLTGGLDFSNKFVLLGQIPASFKGNPESFKDLQAAGVATFGYGSFITVLINFIILAFIIFLMVKFINKLRKPEEAAPAATPEDVLLLREIRDSLKQR</sequence>
<keyword evidence="9 10" id="KW-0407">Ion channel</keyword>
<comment type="subcellular location">
    <subcellularLocation>
        <location evidence="10">Cell inner membrane</location>
        <topology evidence="10">Multi-pass membrane protein</topology>
    </subcellularLocation>
    <subcellularLocation>
        <location evidence="1">Cell membrane</location>
        <topology evidence="1">Multi-pass membrane protein</topology>
    </subcellularLocation>
</comment>
<evidence type="ECO:0000256" key="5">
    <source>
        <dbReference type="ARBA" id="ARBA00022692"/>
    </source>
</evidence>
<dbReference type="PROSITE" id="PS01327">
    <property type="entry name" value="MSCL"/>
    <property type="match status" value="1"/>
</dbReference>
<dbReference type="InterPro" id="IPR037673">
    <property type="entry name" value="MSC/AndL"/>
</dbReference>
<organism evidence="11">
    <name type="scientific">Burkholderia pseudomallei 1710a</name>
    <dbReference type="NCBI Taxonomy" id="320371"/>
    <lineage>
        <taxon>Bacteria</taxon>
        <taxon>Pseudomonadati</taxon>
        <taxon>Pseudomonadota</taxon>
        <taxon>Betaproteobacteria</taxon>
        <taxon>Burkholderiales</taxon>
        <taxon>Burkholderiaceae</taxon>
        <taxon>Burkholderia</taxon>
        <taxon>pseudomallei group</taxon>
    </lineage>
</organism>
<evidence type="ECO:0000256" key="2">
    <source>
        <dbReference type="ARBA" id="ARBA00007254"/>
    </source>
</evidence>
<dbReference type="InterPro" id="IPR001185">
    <property type="entry name" value="MS_channel"/>
</dbReference>
<dbReference type="Pfam" id="PF01741">
    <property type="entry name" value="MscL"/>
    <property type="match status" value="1"/>
</dbReference>
<dbReference type="NCBIfam" id="NF010557">
    <property type="entry name" value="PRK13952.1"/>
    <property type="match status" value="1"/>
</dbReference>
<keyword evidence="8 10" id="KW-0472">Membrane</keyword>